<protein>
    <submittedName>
        <fullName evidence="2">Uncharacterized protein</fullName>
    </submittedName>
</protein>
<dbReference type="VEuPathDB" id="FungiDB:HMPREF1120_05155"/>
<name>H6BZQ1_EXODN</name>
<sequence>MGKIEISTAEDVDNCGREFSKFSCTLRKGDFDLEECEDMLLDAVDYGSALVRYCHELQSKHASKRPRDEVITISDSDSDSGGAALTSKIPDVAVSKKRARRNSTDSEGEDNSKPSKKVRMNTTKKRTRNMMEDSSDDGQTGSSSKKARLGGQKVEAAKVFKELDALLKTTVKGPK</sequence>
<dbReference type="OrthoDB" id="4152429at2759"/>
<feature type="compositionally biased region" description="Basic and acidic residues" evidence="1">
    <location>
        <begin position="59"/>
        <end position="70"/>
    </location>
</feature>
<dbReference type="InParanoid" id="H6BZQ1"/>
<dbReference type="GeneID" id="20309794"/>
<feature type="compositionally biased region" description="Basic residues" evidence="1">
    <location>
        <begin position="114"/>
        <end position="128"/>
    </location>
</feature>
<keyword evidence="3" id="KW-1185">Reference proteome</keyword>
<evidence type="ECO:0000313" key="2">
    <source>
        <dbReference type="EMBL" id="EHY57105.1"/>
    </source>
</evidence>
<dbReference type="RefSeq" id="XP_009157566.1">
    <property type="nucleotide sequence ID" value="XM_009159318.1"/>
</dbReference>
<proteinExistence type="predicted"/>
<evidence type="ECO:0000256" key="1">
    <source>
        <dbReference type="SAM" id="MobiDB-lite"/>
    </source>
</evidence>
<dbReference type="HOGENOM" id="CLU_131056_0_0_1"/>
<dbReference type="Proteomes" id="UP000007304">
    <property type="component" value="Unassembled WGS sequence"/>
</dbReference>
<reference evidence="2" key="1">
    <citation type="submission" date="2011-07" db="EMBL/GenBank/DDBJ databases">
        <title>The Genome Sequence of Exophiala (Wangiella) dermatitidis NIH/UT8656.</title>
        <authorList>
            <consortium name="The Broad Institute Genome Sequencing Platform"/>
            <person name="Cuomo C."/>
            <person name="Wang Z."/>
            <person name="Hunicke-Smith S."/>
            <person name="Szanislo P.J."/>
            <person name="Earl A."/>
            <person name="Young S.K."/>
            <person name="Zeng Q."/>
            <person name="Gargeya S."/>
            <person name="Fitzgerald M."/>
            <person name="Haas B."/>
            <person name="Abouelleil A."/>
            <person name="Alvarado L."/>
            <person name="Arachchi H.M."/>
            <person name="Berlin A."/>
            <person name="Brown A."/>
            <person name="Chapman S.B."/>
            <person name="Chen Z."/>
            <person name="Dunbar C."/>
            <person name="Freedman E."/>
            <person name="Gearin G."/>
            <person name="Gellesch M."/>
            <person name="Goldberg J."/>
            <person name="Griggs A."/>
            <person name="Gujja S."/>
            <person name="Heiman D."/>
            <person name="Howarth C."/>
            <person name="Larson L."/>
            <person name="Lui A."/>
            <person name="MacDonald P.J.P."/>
            <person name="Montmayeur A."/>
            <person name="Murphy C."/>
            <person name="Neiman D."/>
            <person name="Pearson M."/>
            <person name="Priest M."/>
            <person name="Roberts A."/>
            <person name="Saif S."/>
            <person name="Shea T."/>
            <person name="Shenoy N."/>
            <person name="Sisk P."/>
            <person name="Stolte C."/>
            <person name="Sykes S."/>
            <person name="Wortman J."/>
            <person name="Nusbaum C."/>
            <person name="Birren B."/>
        </authorList>
    </citation>
    <scope>NUCLEOTIDE SEQUENCE</scope>
    <source>
        <strain evidence="2">NIH/UT8656</strain>
    </source>
</reference>
<dbReference type="EMBL" id="JH226133">
    <property type="protein sequence ID" value="EHY57105.1"/>
    <property type="molecule type" value="Genomic_DNA"/>
</dbReference>
<dbReference type="OMA" id="YCHELQS"/>
<dbReference type="AlphaFoldDB" id="H6BZQ1"/>
<feature type="region of interest" description="Disordered" evidence="1">
    <location>
        <begin position="59"/>
        <end position="154"/>
    </location>
</feature>
<organism evidence="2 3">
    <name type="scientific">Exophiala dermatitidis (strain ATCC 34100 / CBS 525.76 / NIH/UT8656)</name>
    <name type="common">Black yeast</name>
    <name type="synonym">Wangiella dermatitidis</name>
    <dbReference type="NCBI Taxonomy" id="858893"/>
    <lineage>
        <taxon>Eukaryota</taxon>
        <taxon>Fungi</taxon>
        <taxon>Dikarya</taxon>
        <taxon>Ascomycota</taxon>
        <taxon>Pezizomycotina</taxon>
        <taxon>Eurotiomycetes</taxon>
        <taxon>Chaetothyriomycetidae</taxon>
        <taxon>Chaetothyriales</taxon>
        <taxon>Herpotrichiellaceae</taxon>
        <taxon>Exophiala</taxon>
    </lineage>
</organism>
<accession>H6BZQ1</accession>
<gene>
    <name evidence="2" type="ORF">HMPREF1120_05155</name>
</gene>
<evidence type="ECO:0000313" key="3">
    <source>
        <dbReference type="Proteomes" id="UP000007304"/>
    </source>
</evidence>